<dbReference type="PANTHER" id="PTHR43083">
    <property type="entry name" value="MANNAN POLYMERASE II"/>
    <property type="match status" value="1"/>
</dbReference>
<proteinExistence type="inferred from homology"/>
<dbReference type="GO" id="GO:0006487">
    <property type="term" value="P:protein N-linked glycosylation"/>
    <property type="evidence" value="ECO:0007669"/>
    <property type="project" value="TreeGrafter"/>
</dbReference>
<dbReference type="Pfam" id="PF03452">
    <property type="entry name" value="Anp1"/>
    <property type="match status" value="1"/>
</dbReference>
<dbReference type="RefSeq" id="XP_002551096.1">
    <property type="nucleotide sequence ID" value="XM_002551050.1"/>
</dbReference>
<comment type="similarity">
    <text evidence="1">Belongs to the ANP1/MMN9/VAN1 family.</text>
</comment>
<dbReference type="GeneID" id="8299717"/>
<dbReference type="InterPro" id="IPR052086">
    <property type="entry name" value="Mannan_Polymerase_Subunit"/>
</dbReference>
<dbReference type="GO" id="GO:0000009">
    <property type="term" value="F:alpha-1,6-mannosyltransferase activity"/>
    <property type="evidence" value="ECO:0007669"/>
    <property type="project" value="TreeGrafter"/>
</dbReference>
<dbReference type="InterPro" id="IPR029044">
    <property type="entry name" value="Nucleotide-diphossugar_trans"/>
</dbReference>
<sequence length="416" mass="48223">MLTALKRKRHILLPILIILSIIGFVHYSSSISFNTSSNSNNSSFLKSQIPISSNTNGKAAKYVPKFKKLTFIDYDFDFTKVTYTSTNDKFTSTYKSMNRDDGIVEDSSVNYFPGKQTILIMSVIGNSSPYGRDRNFEQFLKTILSIVEDQSDYIISLSLLCNNPDEFNNIQKYFENELENNLELFSTLFESIIIVSAPFLDENSGFNRNERHRDSIQRLRRRLIAKSRNFLLLHSLNNQQYILTIDSDMIRFDNPEKFISRFINSKKDIVVPRIERPGLKDYDKNSWRGERTKPNQEQLDKMDNNQWDQWDYVPRDVQNNMYHFQTYIDNKDNEFELHKDDPDYIIPLDSVGGAVLFMKSIVIKQGVIFPTSLIVGTTWDRQEGYDGIETEGVCYLAKPLGFSCWGMPNIVAHHTG</sequence>
<dbReference type="Gene3D" id="3.90.550.10">
    <property type="entry name" value="Spore Coat Polysaccharide Biosynthesis Protein SpsA, Chain A"/>
    <property type="match status" value="1"/>
</dbReference>
<dbReference type="eggNOG" id="ENOG502S17G">
    <property type="taxonomic scope" value="Eukaryota"/>
</dbReference>
<accession>C5MH40</accession>
<dbReference type="HOGENOM" id="CLU_048297_2_0_1"/>
<organism evidence="2 3">
    <name type="scientific">Candida tropicalis (strain ATCC MYA-3404 / T1)</name>
    <name type="common">Yeast</name>
    <dbReference type="NCBI Taxonomy" id="294747"/>
    <lineage>
        <taxon>Eukaryota</taxon>
        <taxon>Fungi</taxon>
        <taxon>Dikarya</taxon>
        <taxon>Ascomycota</taxon>
        <taxon>Saccharomycotina</taxon>
        <taxon>Pichiomycetes</taxon>
        <taxon>Debaryomycetaceae</taxon>
        <taxon>Candida/Lodderomyces clade</taxon>
        <taxon>Candida</taxon>
    </lineage>
</organism>
<protein>
    <submittedName>
        <fullName evidence="2">Uncharacterized protein</fullName>
    </submittedName>
</protein>
<keyword evidence="3" id="KW-1185">Reference proteome</keyword>
<dbReference type="KEGG" id="ctp:CTRG_05394"/>
<dbReference type="VEuPathDB" id="FungiDB:CTRG_05394"/>
<dbReference type="Proteomes" id="UP000002037">
    <property type="component" value="Unassembled WGS sequence"/>
</dbReference>
<dbReference type="EMBL" id="GG692402">
    <property type="protein sequence ID" value="EER30942.1"/>
    <property type="molecule type" value="Genomic_DNA"/>
</dbReference>
<name>C5MH40_CANTT</name>
<dbReference type="GO" id="GO:0000136">
    <property type="term" value="C:mannan polymerase complex"/>
    <property type="evidence" value="ECO:0007669"/>
    <property type="project" value="TreeGrafter"/>
</dbReference>
<gene>
    <name evidence="2" type="ORF">CTRG_05394</name>
</gene>
<evidence type="ECO:0000313" key="3">
    <source>
        <dbReference type="Proteomes" id="UP000002037"/>
    </source>
</evidence>
<dbReference type="PANTHER" id="PTHR43083:SF6">
    <property type="entry name" value="MANNAN POLYMERASE COMPLEXES SUBUNIT MNN9"/>
    <property type="match status" value="1"/>
</dbReference>
<reference evidence="2 3" key="1">
    <citation type="journal article" date="2009" name="Nature">
        <title>Evolution of pathogenicity and sexual reproduction in eight Candida genomes.</title>
        <authorList>
            <person name="Butler G."/>
            <person name="Rasmussen M.D."/>
            <person name="Lin M.F."/>
            <person name="Santos M.A."/>
            <person name="Sakthikumar S."/>
            <person name="Munro C.A."/>
            <person name="Rheinbay E."/>
            <person name="Grabherr M."/>
            <person name="Forche A."/>
            <person name="Reedy J.L."/>
            <person name="Agrafioti I."/>
            <person name="Arnaud M.B."/>
            <person name="Bates S."/>
            <person name="Brown A.J."/>
            <person name="Brunke S."/>
            <person name="Costanzo M.C."/>
            <person name="Fitzpatrick D.A."/>
            <person name="de Groot P.W."/>
            <person name="Harris D."/>
            <person name="Hoyer L.L."/>
            <person name="Hube B."/>
            <person name="Klis F.M."/>
            <person name="Kodira C."/>
            <person name="Lennard N."/>
            <person name="Logue M.E."/>
            <person name="Martin R."/>
            <person name="Neiman A.M."/>
            <person name="Nikolaou E."/>
            <person name="Quail M.A."/>
            <person name="Quinn J."/>
            <person name="Santos M.C."/>
            <person name="Schmitzberger F.F."/>
            <person name="Sherlock G."/>
            <person name="Shah P."/>
            <person name="Silverstein K.A."/>
            <person name="Skrzypek M.S."/>
            <person name="Soll D."/>
            <person name="Staggs R."/>
            <person name="Stansfield I."/>
            <person name="Stumpf M.P."/>
            <person name="Sudbery P.E."/>
            <person name="Srikantha T."/>
            <person name="Zeng Q."/>
            <person name="Berman J."/>
            <person name="Berriman M."/>
            <person name="Heitman J."/>
            <person name="Gow N.A."/>
            <person name="Lorenz M.C."/>
            <person name="Birren B.W."/>
            <person name="Kellis M."/>
            <person name="Cuomo C.A."/>
        </authorList>
    </citation>
    <scope>NUCLEOTIDE SEQUENCE [LARGE SCALE GENOMIC DNA]</scope>
    <source>
        <strain evidence="3">ATCC MYA-3404 / T1</strain>
    </source>
</reference>
<dbReference type="STRING" id="294747.C5MH40"/>
<dbReference type="AlphaFoldDB" id="C5MH40"/>
<evidence type="ECO:0000256" key="1">
    <source>
        <dbReference type="ARBA" id="ARBA00037964"/>
    </source>
</evidence>
<dbReference type="GO" id="GO:0000032">
    <property type="term" value="P:cell wall mannoprotein biosynthetic process"/>
    <property type="evidence" value="ECO:0007669"/>
    <property type="project" value="TreeGrafter"/>
</dbReference>
<dbReference type="OrthoDB" id="204164at2759"/>
<evidence type="ECO:0000313" key="2">
    <source>
        <dbReference type="EMBL" id="EER30942.1"/>
    </source>
</evidence>